<evidence type="ECO:0000259" key="13">
    <source>
        <dbReference type="Pfam" id="PF01435"/>
    </source>
</evidence>
<protein>
    <submittedName>
        <fullName evidence="14">M48 family metallopeptidase</fullName>
    </submittedName>
</protein>
<name>A0ABP5U0A5_9ACTN</name>
<keyword evidence="6" id="KW-0479">Metal-binding</keyword>
<evidence type="ECO:0000256" key="1">
    <source>
        <dbReference type="ARBA" id="ARBA00001947"/>
    </source>
</evidence>
<organism evidence="14 15">
    <name type="scientific">Dactylosporangium salmoneum</name>
    <dbReference type="NCBI Taxonomy" id="53361"/>
    <lineage>
        <taxon>Bacteria</taxon>
        <taxon>Bacillati</taxon>
        <taxon>Actinomycetota</taxon>
        <taxon>Actinomycetes</taxon>
        <taxon>Micromonosporales</taxon>
        <taxon>Micromonosporaceae</taxon>
        <taxon>Dactylosporangium</taxon>
    </lineage>
</organism>
<keyword evidence="11 12" id="KW-0472">Membrane</keyword>
<evidence type="ECO:0000313" key="14">
    <source>
        <dbReference type="EMBL" id="GAA2366250.1"/>
    </source>
</evidence>
<accession>A0ABP5U0A5</accession>
<keyword evidence="4" id="KW-0645">Protease</keyword>
<sequence>MKTTVRAAISVALLAGFYLLAIVIIGALGAITVWLYSVHTGVIASKFAYVTLAVAGGLLVAFWRILRAKPGEPEGLPLTPQEARGLWDTAHDLAHQVGTRAPDEIRLIPDVNAAVMEHTRLLGLVGGRRIMYVGMPLLQAFNVGQLRSVLAHELGHYSGSHTKLGALAHRGRMAIVQTIVQIGSSSFVGYIFRGYARLYVLVEQAVSRRMEYEADEFSVRVAGKAAAVSSMRDLPVVDAAWNFFVNRYVTIGWEAKLAPRDVFGGFGQLLQGRSGELAELRSSAPSAEKSRWDSHPPIADRIRAMEAMADSGVAPDERPAAVLLADPSRLAQQLQQQALNIGDKTLLPWDELTDAGIAAGAQRGVDALFRAAARLGGAPQGDLGLVLAVTEQGRTAELARAVEPHADPDDQRLALSGLISAAIAIAARTQGLGRWQHSWSAGAKFVRTDGTDMGVGEIGTLSLDPATVPQARARLAELGIDFAAVRQQSAKASADGADLLGGIANMTAPGKQYYDVLILNNGLILVPCPKSTDKGKQRLIMVLRSAPLEKLALRYRFVPYEDVRSAAILKKLPIKFSVTLHSGETIELAETWSGEALDTNDRDYIVGALEPFLAANEEPAR</sequence>
<evidence type="ECO:0000256" key="8">
    <source>
        <dbReference type="ARBA" id="ARBA00022833"/>
    </source>
</evidence>
<evidence type="ECO:0000256" key="12">
    <source>
        <dbReference type="SAM" id="Phobius"/>
    </source>
</evidence>
<evidence type="ECO:0000256" key="2">
    <source>
        <dbReference type="ARBA" id="ARBA00004651"/>
    </source>
</evidence>
<evidence type="ECO:0000256" key="10">
    <source>
        <dbReference type="ARBA" id="ARBA00023049"/>
    </source>
</evidence>
<evidence type="ECO:0000256" key="4">
    <source>
        <dbReference type="ARBA" id="ARBA00022670"/>
    </source>
</evidence>
<reference evidence="15" key="1">
    <citation type="journal article" date="2019" name="Int. J. Syst. Evol. Microbiol.">
        <title>The Global Catalogue of Microorganisms (GCM) 10K type strain sequencing project: providing services to taxonomists for standard genome sequencing and annotation.</title>
        <authorList>
            <consortium name="The Broad Institute Genomics Platform"/>
            <consortium name="The Broad Institute Genome Sequencing Center for Infectious Disease"/>
            <person name="Wu L."/>
            <person name="Ma J."/>
        </authorList>
    </citation>
    <scope>NUCLEOTIDE SEQUENCE [LARGE SCALE GENOMIC DNA]</scope>
    <source>
        <strain evidence="15">JCM 3272</strain>
    </source>
</reference>
<keyword evidence="10" id="KW-0482">Metalloprotease</keyword>
<gene>
    <name evidence="14" type="ORF">GCM10010170_065110</name>
</gene>
<dbReference type="EMBL" id="BAAARV010000063">
    <property type="protein sequence ID" value="GAA2366250.1"/>
    <property type="molecule type" value="Genomic_DNA"/>
</dbReference>
<keyword evidence="15" id="KW-1185">Reference proteome</keyword>
<dbReference type="RefSeq" id="WP_344616398.1">
    <property type="nucleotide sequence ID" value="NZ_BAAARV010000063.1"/>
</dbReference>
<dbReference type="PANTHER" id="PTHR43221">
    <property type="entry name" value="PROTEASE HTPX"/>
    <property type="match status" value="1"/>
</dbReference>
<comment type="caution">
    <text evidence="14">The sequence shown here is derived from an EMBL/GenBank/DDBJ whole genome shotgun (WGS) entry which is preliminary data.</text>
</comment>
<proteinExistence type="predicted"/>
<evidence type="ECO:0000256" key="11">
    <source>
        <dbReference type="ARBA" id="ARBA00023136"/>
    </source>
</evidence>
<dbReference type="Proteomes" id="UP001501444">
    <property type="component" value="Unassembled WGS sequence"/>
</dbReference>
<evidence type="ECO:0000313" key="15">
    <source>
        <dbReference type="Proteomes" id="UP001501444"/>
    </source>
</evidence>
<dbReference type="PANTHER" id="PTHR43221:SF1">
    <property type="entry name" value="PROTEASE HTPX"/>
    <property type="match status" value="1"/>
</dbReference>
<feature type="transmembrane region" description="Helical" evidence="12">
    <location>
        <begin position="12"/>
        <end position="35"/>
    </location>
</feature>
<keyword evidence="9 12" id="KW-1133">Transmembrane helix</keyword>
<feature type="transmembrane region" description="Helical" evidence="12">
    <location>
        <begin position="47"/>
        <end position="66"/>
    </location>
</feature>
<keyword evidence="8" id="KW-0862">Zinc</keyword>
<keyword evidence="7" id="KW-0378">Hydrolase</keyword>
<comment type="cofactor">
    <cofactor evidence="1">
        <name>Zn(2+)</name>
        <dbReference type="ChEBI" id="CHEBI:29105"/>
    </cofactor>
</comment>
<evidence type="ECO:0000256" key="7">
    <source>
        <dbReference type="ARBA" id="ARBA00022801"/>
    </source>
</evidence>
<evidence type="ECO:0000256" key="6">
    <source>
        <dbReference type="ARBA" id="ARBA00022723"/>
    </source>
</evidence>
<dbReference type="InterPro" id="IPR001915">
    <property type="entry name" value="Peptidase_M48"/>
</dbReference>
<evidence type="ECO:0000256" key="3">
    <source>
        <dbReference type="ARBA" id="ARBA00022475"/>
    </source>
</evidence>
<keyword evidence="3" id="KW-1003">Cell membrane</keyword>
<keyword evidence="5 12" id="KW-0812">Transmembrane</keyword>
<dbReference type="InterPro" id="IPR050083">
    <property type="entry name" value="HtpX_protease"/>
</dbReference>
<evidence type="ECO:0000256" key="5">
    <source>
        <dbReference type="ARBA" id="ARBA00022692"/>
    </source>
</evidence>
<feature type="domain" description="Peptidase M48" evidence="13">
    <location>
        <begin position="130"/>
        <end position="308"/>
    </location>
</feature>
<dbReference type="CDD" id="cd07328">
    <property type="entry name" value="M48_Ste24p_like"/>
    <property type="match status" value="1"/>
</dbReference>
<evidence type="ECO:0000256" key="9">
    <source>
        <dbReference type="ARBA" id="ARBA00022989"/>
    </source>
</evidence>
<dbReference type="Gene3D" id="3.30.2010.10">
    <property type="entry name" value="Metalloproteases ('zincins'), catalytic domain"/>
    <property type="match status" value="1"/>
</dbReference>
<dbReference type="Pfam" id="PF01435">
    <property type="entry name" value="Peptidase_M48"/>
    <property type="match status" value="1"/>
</dbReference>
<comment type="subcellular location">
    <subcellularLocation>
        <location evidence="2">Cell membrane</location>
        <topology evidence="2">Multi-pass membrane protein</topology>
    </subcellularLocation>
</comment>